<protein>
    <recommendedName>
        <fullName evidence="4">Protein-L-isoaspartate O-methyltransferase</fullName>
        <ecNumber evidence="3">2.1.1.77</ecNumber>
    </recommendedName>
    <alternativeName>
        <fullName evidence="11">L-isoaspartyl protein carboxyl methyltransferase</fullName>
    </alternativeName>
    <alternativeName>
        <fullName evidence="9">Protein L-isoaspartyl methyltransferase</fullName>
    </alternativeName>
    <alternativeName>
        <fullName evidence="10">Protein-beta-aspartate methyltransferase</fullName>
    </alternativeName>
</protein>
<dbReference type="CDD" id="cd02440">
    <property type="entry name" value="AdoMet_MTases"/>
    <property type="match status" value="1"/>
</dbReference>
<dbReference type="EC" id="2.1.1.77" evidence="3"/>
<keyword evidence="7" id="KW-0808">Transferase</keyword>
<dbReference type="InterPro" id="IPR029063">
    <property type="entry name" value="SAM-dependent_MTases_sf"/>
</dbReference>
<dbReference type="PANTHER" id="PTHR11579:SF0">
    <property type="entry name" value="PROTEIN-L-ISOASPARTATE(D-ASPARTATE) O-METHYLTRANSFERASE"/>
    <property type="match status" value="1"/>
</dbReference>
<evidence type="ECO:0000313" key="13">
    <source>
        <dbReference type="Proteomes" id="UP001229651"/>
    </source>
</evidence>
<name>A0ABU0ER52_9PSEU</name>
<dbReference type="Proteomes" id="UP001229651">
    <property type="component" value="Unassembled WGS sequence"/>
</dbReference>
<comment type="subcellular location">
    <subcellularLocation>
        <location evidence="1">Cytoplasm</location>
    </subcellularLocation>
</comment>
<keyword evidence="6 12" id="KW-0489">Methyltransferase</keyword>
<evidence type="ECO:0000256" key="3">
    <source>
        <dbReference type="ARBA" id="ARBA00011890"/>
    </source>
</evidence>
<dbReference type="RefSeq" id="WP_306990322.1">
    <property type="nucleotide sequence ID" value="NZ_JAUSUT010000001.1"/>
</dbReference>
<evidence type="ECO:0000313" key="12">
    <source>
        <dbReference type="EMBL" id="MDQ0377776.1"/>
    </source>
</evidence>
<organism evidence="12 13">
    <name type="scientific">Amycolatopsis thermophila</name>
    <dbReference type="NCBI Taxonomy" id="206084"/>
    <lineage>
        <taxon>Bacteria</taxon>
        <taxon>Bacillati</taxon>
        <taxon>Actinomycetota</taxon>
        <taxon>Actinomycetes</taxon>
        <taxon>Pseudonocardiales</taxon>
        <taxon>Pseudonocardiaceae</taxon>
        <taxon>Amycolatopsis</taxon>
    </lineage>
</organism>
<evidence type="ECO:0000256" key="4">
    <source>
        <dbReference type="ARBA" id="ARBA00013346"/>
    </source>
</evidence>
<evidence type="ECO:0000256" key="2">
    <source>
        <dbReference type="ARBA" id="ARBA00005369"/>
    </source>
</evidence>
<evidence type="ECO:0000256" key="7">
    <source>
        <dbReference type="ARBA" id="ARBA00022679"/>
    </source>
</evidence>
<dbReference type="NCBIfam" id="TIGR04188">
    <property type="entry name" value="methyltr_grsp"/>
    <property type="match status" value="1"/>
</dbReference>
<dbReference type="InterPro" id="IPR026448">
    <property type="entry name" value="Methyltr_grasp"/>
</dbReference>
<dbReference type="SUPFAM" id="SSF53335">
    <property type="entry name" value="S-adenosyl-L-methionine-dependent methyltransferases"/>
    <property type="match status" value="1"/>
</dbReference>
<sequence length="377" mass="41274">MHSTARLRHRLAESLRRDGVLTDPAWLDAFRRVPRHAFVPRYFLSQAGGWAAVDRTDSHWLDHVYADEVLVTQLDGDPGAWQRARRHGPVRGSPTCSSSMPGIMAAMLEELSVRNGHRVLEIGTGTGYNAALLCERLGSSLVSTVDIDGELVRLARERLSLCGYHPTAGVCDGADGFPDKAPYDRVLCTCSVSSVPDAWLEQTVPGGIVVTTLNRPIGAGLVRLIVMPGGEARGRVLTRDGRFMPLRAHRVADPALLPTVSGPARLTNLSPDVVLYPSSRFEFFAGLALPRVVPVFRGADTFLVHEDGSWARVSTLAGGLLVAQGGPRRLWDLAERAHEQWLALGEPGRERFGVSVTPQRQEIWLDDPDSDHRWPLA</sequence>
<evidence type="ECO:0000256" key="11">
    <source>
        <dbReference type="ARBA" id="ARBA00031350"/>
    </source>
</evidence>
<dbReference type="Gene3D" id="3.40.50.150">
    <property type="entry name" value="Vaccinia Virus protein VP39"/>
    <property type="match status" value="1"/>
</dbReference>
<evidence type="ECO:0000256" key="9">
    <source>
        <dbReference type="ARBA" id="ARBA00030757"/>
    </source>
</evidence>
<dbReference type="GO" id="GO:0008168">
    <property type="term" value="F:methyltransferase activity"/>
    <property type="evidence" value="ECO:0007669"/>
    <property type="project" value="UniProtKB-KW"/>
</dbReference>
<dbReference type="EMBL" id="JAUSUT010000001">
    <property type="protein sequence ID" value="MDQ0377776.1"/>
    <property type="molecule type" value="Genomic_DNA"/>
</dbReference>
<accession>A0ABU0ER52</accession>
<evidence type="ECO:0000256" key="10">
    <source>
        <dbReference type="ARBA" id="ARBA00031323"/>
    </source>
</evidence>
<proteinExistence type="inferred from homology"/>
<evidence type="ECO:0000256" key="5">
    <source>
        <dbReference type="ARBA" id="ARBA00022490"/>
    </source>
</evidence>
<comment type="similarity">
    <text evidence="2">Belongs to the methyltransferase superfamily. L-isoaspartyl/D-aspartyl protein methyltransferase family.</text>
</comment>
<keyword evidence="13" id="KW-1185">Reference proteome</keyword>
<dbReference type="PANTHER" id="PTHR11579">
    <property type="entry name" value="PROTEIN-L-ISOASPARTATE O-METHYLTRANSFERASE"/>
    <property type="match status" value="1"/>
</dbReference>
<gene>
    <name evidence="12" type="ORF">FB470_001770</name>
</gene>
<keyword evidence="8" id="KW-0949">S-adenosyl-L-methionine</keyword>
<evidence type="ECO:0000256" key="8">
    <source>
        <dbReference type="ARBA" id="ARBA00022691"/>
    </source>
</evidence>
<dbReference type="Pfam" id="PF01135">
    <property type="entry name" value="PCMT"/>
    <property type="match status" value="1"/>
</dbReference>
<dbReference type="GO" id="GO:0032259">
    <property type="term" value="P:methylation"/>
    <property type="evidence" value="ECO:0007669"/>
    <property type="project" value="UniProtKB-KW"/>
</dbReference>
<evidence type="ECO:0000256" key="6">
    <source>
        <dbReference type="ARBA" id="ARBA00022603"/>
    </source>
</evidence>
<evidence type="ECO:0000256" key="1">
    <source>
        <dbReference type="ARBA" id="ARBA00004496"/>
    </source>
</evidence>
<reference evidence="12 13" key="1">
    <citation type="submission" date="2023-07" db="EMBL/GenBank/DDBJ databases">
        <title>Sequencing the genomes of 1000 actinobacteria strains.</title>
        <authorList>
            <person name="Klenk H.-P."/>
        </authorList>
    </citation>
    <scope>NUCLEOTIDE SEQUENCE [LARGE SCALE GENOMIC DNA]</scope>
    <source>
        <strain evidence="12 13">DSM 45805</strain>
    </source>
</reference>
<dbReference type="InterPro" id="IPR000682">
    <property type="entry name" value="PCMT"/>
</dbReference>
<comment type="caution">
    <text evidence="12">The sequence shown here is derived from an EMBL/GenBank/DDBJ whole genome shotgun (WGS) entry which is preliminary data.</text>
</comment>
<keyword evidence="5" id="KW-0963">Cytoplasm</keyword>